<dbReference type="CDD" id="cd02440">
    <property type="entry name" value="AdoMet_MTases"/>
    <property type="match status" value="1"/>
</dbReference>
<dbReference type="GO" id="GO:0008168">
    <property type="term" value="F:methyltransferase activity"/>
    <property type="evidence" value="ECO:0007669"/>
    <property type="project" value="UniProtKB-KW"/>
</dbReference>
<evidence type="ECO:0000313" key="3">
    <source>
        <dbReference type="Proteomes" id="UP000285961"/>
    </source>
</evidence>
<dbReference type="InterPro" id="IPR029063">
    <property type="entry name" value="SAM-dependent_MTases_sf"/>
</dbReference>
<keyword evidence="2" id="KW-0489">Methyltransferase</keyword>
<dbReference type="PANTHER" id="PTHR42912:SF93">
    <property type="entry name" value="N6-ADENOSINE-METHYLTRANSFERASE TMT1A"/>
    <property type="match status" value="1"/>
</dbReference>
<gene>
    <name evidence="2" type="ORF">C4532_18005</name>
</gene>
<dbReference type="Proteomes" id="UP000285961">
    <property type="component" value="Unassembled WGS sequence"/>
</dbReference>
<organism evidence="2 3">
    <name type="scientific">Candidatus Abyssobacteria bacterium SURF_17</name>
    <dbReference type="NCBI Taxonomy" id="2093361"/>
    <lineage>
        <taxon>Bacteria</taxon>
        <taxon>Pseudomonadati</taxon>
        <taxon>Candidatus Hydrogenedentota</taxon>
        <taxon>Candidatus Abyssobacteria</taxon>
    </lineage>
</organism>
<proteinExistence type="predicted"/>
<evidence type="ECO:0000259" key="1">
    <source>
        <dbReference type="Pfam" id="PF13847"/>
    </source>
</evidence>
<dbReference type="AlphaFoldDB" id="A0A419EQH1"/>
<evidence type="ECO:0000313" key="2">
    <source>
        <dbReference type="EMBL" id="RJP65296.1"/>
    </source>
</evidence>
<protein>
    <submittedName>
        <fullName evidence="2">Class I SAM-dependent methyltransferase</fullName>
    </submittedName>
</protein>
<dbReference type="InterPro" id="IPR050508">
    <property type="entry name" value="Methyltransf_Superfamily"/>
</dbReference>
<dbReference type="Pfam" id="PF13847">
    <property type="entry name" value="Methyltransf_31"/>
    <property type="match status" value="1"/>
</dbReference>
<accession>A0A419EQH1</accession>
<dbReference type="PANTHER" id="PTHR42912">
    <property type="entry name" value="METHYLTRANSFERASE"/>
    <property type="match status" value="1"/>
</dbReference>
<feature type="domain" description="Methyltransferase" evidence="1">
    <location>
        <begin position="24"/>
        <end position="135"/>
    </location>
</feature>
<sequence>MCLLLKIRDWVRPRGEILKEVKIESGFHILDFGCGPGSYSIVAAKLVGPTGKVYSLDVHPLAIERVHSLSSKSGLKNIETIHSDCATGLESGSVDVVLLTDIFHMLKNRSSVLTEAHRVLKPAGILAFSDHHMKENEILSKVPSGGLFKLSRKGKRIYIFAKQ</sequence>
<dbReference type="Gene3D" id="3.40.50.150">
    <property type="entry name" value="Vaccinia Virus protein VP39"/>
    <property type="match status" value="1"/>
</dbReference>
<comment type="caution">
    <text evidence="2">The sequence shown here is derived from an EMBL/GenBank/DDBJ whole genome shotgun (WGS) entry which is preliminary data.</text>
</comment>
<dbReference type="GO" id="GO:0032259">
    <property type="term" value="P:methylation"/>
    <property type="evidence" value="ECO:0007669"/>
    <property type="project" value="UniProtKB-KW"/>
</dbReference>
<keyword evidence="2" id="KW-0808">Transferase</keyword>
<dbReference type="InterPro" id="IPR025714">
    <property type="entry name" value="Methyltranfer_dom"/>
</dbReference>
<dbReference type="SUPFAM" id="SSF53335">
    <property type="entry name" value="S-adenosyl-L-methionine-dependent methyltransferases"/>
    <property type="match status" value="1"/>
</dbReference>
<name>A0A419EQH1_9BACT</name>
<dbReference type="EMBL" id="QZKI01000129">
    <property type="protein sequence ID" value="RJP65296.1"/>
    <property type="molecule type" value="Genomic_DNA"/>
</dbReference>
<reference evidence="2 3" key="1">
    <citation type="journal article" date="2017" name="ISME J.">
        <title>Energy and carbon metabolisms in a deep terrestrial subsurface fluid microbial community.</title>
        <authorList>
            <person name="Momper L."/>
            <person name="Jungbluth S.P."/>
            <person name="Lee M.D."/>
            <person name="Amend J.P."/>
        </authorList>
    </citation>
    <scope>NUCLEOTIDE SEQUENCE [LARGE SCALE GENOMIC DNA]</scope>
    <source>
        <strain evidence="2">SURF_17</strain>
    </source>
</reference>